<protein>
    <submittedName>
        <fullName evidence="1">Uncharacterized protein</fullName>
    </submittedName>
</protein>
<evidence type="ECO:0000313" key="1">
    <source>
        <dbReference type="EMBL" id="OON20015.1"/>
    </source>
</evidence>
<gene>
    <name evidence="1" type="ORF">X801_04110</name>
</gene>
<evidence type="ECO:0000313" key="2">
    <source>
        <dbReference type="Proteomes" id="UP000243686"/>
    </source>
</evidence>
<organism evidence="1 2">
    <name type="scientific">Opisthorchis viverrini</name>
    <name type="common">Southeast Asian liver fluke</name>
    <dbReference type="NCBI Taxonomy" id="6198"/>
    <lineage>
        <taxon>Eukaryota</taxon>
        <taxon>Metazoa</taxon>
        <taxon>Spiralia</taxon>
        <taxon>Lophotrochozoa</taxon>
        <taxon>Platyhelminthes</taxon>
        <taxon>Trematoda</taxon>
        <taxon>Digenea</taxon>
        <taxon>Opisthorchiida</taxon>
        <taxon>Opisthorchiata</taxon>
        <taxon>Opisthorchiidae</taxon>
        <taxon>Opisthorchis</taxon>
    </lineage>
</organism>
<sequence>MKSERQVTGLCCTYLIIFDQDEMLGPLFLRDWLFLFNRHYEATGFCLLTSSKFPNEFCRMDQTERNRIGFFLSAKFNTAFILTPRKAHFRAFTGSKKELLKLSPAFIYPVKRAVFLGIPKELVVTEFIVSSHETTNPFNSLVAFSPYHRKDAKDGSKNSQIGVSHAGVIVFRNNASSFQLP</sequence>
<keyword evidence="2" id="KW-1185">Reference proteome</keyword>
<proteinExistence type="predicted"/>
<feature type="non-terminal residue" evidence="1">
    <location>
        <position position="181"/>
    </location>
</feature>
<dbReference type="Proteomes" id="UP000243686">
    <property type="component" value="Unassembled WGS sequence"/>
</dbReference>
<accession>A0A1S8WZY4</accession>
<name>A0A1S8WZY4_OPIVI</name>
<reference evidence="1 2" key="1">
    <citation type="submission" date="2015-03" db="EMBL/GenBank/DDBJ databases">
        <title>Draft genome of the nematode, Opisthorchis viverrini.</title>
        <authorList>
            <person name="Mitreva M."/>
        </authorList>
    </citation>
    <scope>NUCLEOTIDE SEQUENCE [LARGE SCALE GENOMIC DNA]</scope>
    <source>
        <strain evidence="1">Khon Kaen</strain>
    </source>
</reference>
<dbReference type="AlphaFoldDB" id="A0A1S8WZY4"/>
<dbReference type="EMBL" id="KV892905">
    <property type="protein sequence ID" value="OON20015.1"/>
    <property type="molecule type" value="Genomic_DNA"/>
</dbReference>